<name>A0ABT2N4I2_9CYAN</name>
<gene>
    <name evidence="1" type="ORF">NG792_07620</name>
</gene>
<dbReference type="Proteomes" id="UP001525961">
    <property type="component" value="Unassembled WGS sequence"/>
</dbReference>
<protein>
    <submittedName>
        <fullName evidence="1">Uncharacterized protein</fullName>
    </submittedName>
</protein>
<sequence>MVENTHKVVFDYAGFSSSITRLTCYSDGCNCSTLVRQPYIGDVMWQTAIEQFKQKHPYSSAISWSEYQDLKN</sequence>
<proteinExistence type="predicted"/>
<reference evidence="1 2" key="1">
    <citation type="journal article" date="2022" name="Front. Microbiol.">
        <title>High genomic differentiation and limited gene flow indicate recent cryptic speciation within the genus Laspinema (cyanobacteria).</title>
        <authorList>
            <person name="Stanojkovic A."/>
            <person name="Skoupy S."/>
            <person name="Skaloud P."/>
            <person name="Dvorak P."/>
        </authorList>
    </citation>
    <scope>NUCLEOTIDE SEQUENCE [LARGE SCALE GENOMIC DNA]</scope>
    <source>
        <strain evidence="1 2">D3b</strain>
    </source>
</reference>
<accession>A0ABT2N4I2</accession>
<keyword evidence="2" id="KW-1185">Reference proteome</keyword>
<evidence type="ECO:0000313" key="1">
    <source>
        <dbReference type="EMBL" id="MCT7977568.1"/>
    </source>
</evidence>
<dbReference type="EMBL" id="JAMXFA010000008">
    <property type="protein sequence ID" value="MCT7977568.1"/>
    <property type="molecule type" value="Genomic_DNA"/>
</dbReference>
<comment type="caution">
    <text evidence="1">The sequence shown here is derived from an EMBL/GenBank/DDBJ whole genome shotgun (WGS) entry which is preliminary data.</text>
</comment>
<evidence type="ECO:0000313" key="2">
    <source>
        <dbReference type="Proteomes" id="UP001525961"/>
    </source>
</evidence>
<organism evidence="1 2">
    <name type="scientific">Laspinema olomoucense D3b</name>
    <dbReference type="NCBI Taxonomy" id="2953688"/>
    <lineage>
        <taxon>Bacteria</taxon>
        <taxon>Bacillati</taxon>
        <taxon>Cyanobacteriota</taxon>
        <taxon>Cyanophyceae</taxon>
        <taxon>Oscillatoriophycideae</taxon>
        <taxon>Oscillatoriales</taxon>
        <taxon>Laspinemataceae</taxon>
        <taxon>Laspinema</taxon>
        <taxon>Laspinema olomoucense</taxon>
    </lineage>
</organism>
<dbReference type="RefSeq" id="WP_261235029.1">
    <property type="nucleotide sequence ID" value="NZ_JAMXFA010000008.1"/>
</dbReference>